<dbReference type="Gene3D" id="2.60.120.370">
    <property type="entry name" value="YhcH/YjgK/YiaL"/>
    <property type="match status" value="1"/>
</dbReference>
<protein>
    <submittedName>
        <fullName evidence="1">YhcH/YjgK/YiaL family protein</fullName>
    </submittedName>
</protein>
<dbReference type="InterPro" id="IPR004375">
    <property type="entry name" value="NanQ/TabA/YiaL"/>
</dbReference>
<reference evidence="1" key="1">
    <citation type="submission" date="2020-10" db="EMBL/GenBank/DDBJ databases">
        <authorList>
            <person name="Gilroy R."/>
        </authorList>
    </citation>
    <scope>NUCLEOTIDE SEQUENCE</scope>
    <source>
        <strain evidence="1">B1-20833</strain>
    </source>
</reference>
<evidence type="ECO:0000313" key="1">
    <source>
        <dbReference type="EMBL" id="MBO8452080.1"/>
    </source>
</evidence>
<dbReference type="EMBL" id="JADIMI010000040">
    <property type="protein sequence ID" value="MBO8452080.1"/>
    <property type="molecule type" value="Genomic_DNA"/>
</dbReference>
<reference evidence="1" key="2">
    <citation type="journal article" date="2021" name="PeerJ">
        <title>Extensive microbial diversity within the chicken gut microbiome revealed by metagenomics and culture.</title>
        <authorList>
            <person name="Gilroy R."/>
            <person name="Ravi A."/>
            <person name="Getino M."/>
            <person name="Pursley I."/>
            <person name="Horton D.L."/>
            <person name="Alikhan N.F."/>
            <person name="Baker D."/>
            <person name="Gharbi K."/>
            <person name="Hall N."/>
            <person name="Watson M."/>
            <person name="Adriaenssens E.M."/>
            <person name="Foster-Nyarko E."/>
            <person name="Jarju S."/>
            <person name="Secka A."/>
            <person name="Antonio M."/>
            <person name="Oren A."/>
            <person name="Chaudhuri R.R."/>
            <person name="La Ragione R."/>
            <person name="Hildebrand F."/>
            <person name="Pallen M.J."/>
        </authorList>
    </citation>
    <scope>NUCLEOTIDE SEQUENCE</scope>
    <source>
        <strain evidence="1">B1-20833</strain>
    </source>
</reference>
<name>A0A9D9ES70_9BACT</name>
<dbReference type="SUPFAM" id="SSF51197">
    <property type="entry name" value="Clavaminate synthase-like"/>
    <property type="match status" value="1"/>
</dbReference>
<dbReference type="PANTHER" id="PTHR34986:SF1">
    <property type="entry name" value="PROTEIN YIAL"/>
    <property type="match status" value="1"/>
</dbReference>
<accession>A0A9D9ES70</accession>
<dbReference type="Proteomes" id="UP000823661">
    <property type="component" value="Unassembled WGS sequence"/>
</dbReference>
<dbReference type="NCBIfam" id="TIGR00022">
    <property type="entry name" value="YhcH/YjgK/YiaL family protein"/>
    <property type="match status" value="1"/>
</dbReference>
<dbReference type="Pfam" id="PF04074">
    <property type="entry name" value="DUF386"/>
    <property type="match status" value="1"/>
</dbReference>
<organism evidence="1 2">
    <name type="scientific">Candidatus Cryptobacteroides intestinavium</name>
    <dbReference type="NCBI Taxonomy" id="2840766"/>
    <lineage>
        <taxon>Bacteria</taxon>
        <taxon>Pseudomonadati</taxon>
        <taxon>Bacteroidota</taxon>
        <taxon>Bacteroidia</taxon>
        <taxon>Bacteroidales</taxon>
        <taxon>Candidatus Cryptobacteroides</taxon>
    </lineage>
</organism>
<dbReference type="AlphaFoldDB" id="A0A9D9ES70"/>
<comment type="caution">
    <text evidence="1">The sequence shown here is derived from an EMBL/GenBank/DDBJ whole genome shotgun (WGS) entry which is preliminary data.</text>
</comment>
<dbReference type="PANTHER" id="PTHR34986">
    <property type="entry name" value="EVOLVED BETA-GALACTOSIDASE SUBUNIT BETA"/>
    <property type="match status" value="1"/>
</dbReference>
<evidence type="ECO:0000313" key="2">
    <source>
        <dbReference type="Proteomes" id="UP000823661"/>
    </source>
</evidence>
<sequence length="142" mass="15979">MEDKLMQNPNYVKALEFIRNTDLNSLENGKHIIDGDNLFVNIVDSDMKTPQQARLEVHDKYIDIQIPLSKPETFGVAPRSECKEPDGEMNVEKDILFYKDPVGVTITAKPGEVVTFDTDTAHAPLIGEGKIHKAIFKVRVVE</sequence>
<dbReference type="InterPro" id="IPR037012">
    <property type="entry name" value="NanQ/TabA/YiaL_sf"/>
</dbReference>
<dbReference type="GO" id="GO:0005829">
    <property type="term" value="C:cytosol"/>
    <property type="evidence" value="ECO:0007669"/>
    <property type="project" value="TreeGrafter"/>
</dbReference>
<gene>
    <name evidence="1" type="ORF">IAC06_04245</name>
</gene>
<proteinExistence type="predicted"/>